<organism evidence="2 3">
    <name type="scientific">Acrobeloides nanus</name>
    <dbReference type="NCBI Taxonomy" id="290746"/>
    <lineage>
        <taxon>Eukaryota</taxon>
        <taxon>Metazoa</taxon>
        <taxon>Ecdysozoa</taxon>
        <taxon>Nematoda</taxon>
        <taxon>Chromadorea</taxon>
        <taxon>Rhabditida</taxon>
        <taxon>Tylenchina</taxon>
        <taxon>Cephalobomorpha</taxon>
        <taxon>Cephaloboidea</taxon>
        <taxon>Cephalobidae</taxon>
        <taxon>Acrobeloides</taxon>
    </lineage>
</organism>
<keyword evidence="1" id="KW-0472">Membrane</keyword>
<proteinExistence type="predicted"/>
<keyword evidence="2" id="KW-1185">Reference proteome</keyword>
<dbReference type="AlphaFoldDB" id="A0A914C4J9"/>
<name>A0A914C4J9_9BILA</name>
<evidence type="ECO:0000313" key="2">
    <source>
        <dbReference type="Proteomes" id="UP000887540"/>
    </source>
</evidence>
<dbReference type="WBParaSite" id="ACRNAN_Path_276.g1027.t1">
    <property type="protein sequence ID" value="ACRNAN_Path_276.g1027.t1"/>
    <property type="gene ID" value="ACRNAN_Path_276.g1027"/>
</dbReference>
<dbReference type="Proteomes" id="UP000887540">
    <property type="component" value="Unplaced"/>
</dbReference>
<protein>
    <submittedName>
        <fullName evidence="3">Transmembrane protein 188</fullName>
    </submittedName>
</protein>
<accession>A0A914C4J9</accession>
<keyword evidence="1" id="KW-1133">Transmembrane helix</keyword>
<keyword evidence="1" id="KW-0812">Transmembrane</keyword>
<evidence type="ECO:0000256" key="1">
    <source>
        <dbReference type="SAM" id="Phobius"/>
    </source>
</evidence>
<reference evidence="3" key="1">
    <citation type="submission" date="2022-11" db="UniProtKB">
        <authorList>
            <consortium name="WormBaseParasite"/>
        </authorList>
    </citation>
    <scope>IDENTIFICATION</scope>
</reference>
<evidence type="ECO:0000313" key="3">
    <source>
        <dbReference type="WBParaSite" id="ACRNAN_Path_276.g1027.t1"/>
    </source>
</evidence>
<feature type="transmembrane region" description="Helical" evidence="1">
    <location>
        <begin position="42"/>
        <end position="62"/>
    </location>
</feature>
<sequence length="76" mass="8911">MRSANPPLIKTSSHTYEPVVLNMSEKEAILREAMTERYQRRWSILIVLVVFMIMSVFVFVWLNASKVRPVEAFHKS</sequence>